<proteinExistence type="inferred from homology"/>
<evidence type="ECO:0000256" key="1">
    <source>
        <dbReference type="ARBA" id="ARBA00004123"/>
    </source>
</evidence>
<dbReference type="AlphaFoldDB" id="A0A367YNN1"/>
<dbReference type="InterPro" id="IPR014646">
    <property type="entry name" value="Rfa2/RPA32"/>
</dbReference>
<comment type="subcellular location">
    <subcellularLocation>
        <location evidence="1">Nucleus</location>
    </subcellularLocation>
</comment>
<dbReference type="SUPFAM" id="SSF50249">
    <property type="entry name" value="Nucleic acid-binding proteins"/>
    <property type="match status" value="1"/>
</dbReference>
<keyword evidence="5" id="KW-0539">Nucleus</keyword>
<dbReference type="EMBL" id="QLNQ01000001">
    <property type="protein sequence ID" value="RCK67493.1"/>
    <property type="molecule type" value="Genomic_DNA"/>
</dbReference>
<feature type="compositionally biased region" description="Polar residues" evidence="6">
    <location>
        <begin position="25"/>
        <end position="43"/>
    </location>
</feature>
<evidence type="ECO:0000256" key="6">
    <source>
        <dbReference type="SAM" id="MobiDB-lite"/>
    </source>
</evidence>
<evidence type="ECO:0000256" key="5">
    <source>
        <dbReference type="ARBA" id="ARBA00023242"/>
    </source>
</evidence>
<dbReference type="InterPro" id="IPR004365">
    <property type="entry name" value="NA-bd_OB_tRNA"/>
</dbReference>
<keyword evidence="10" id="KW-1185">Reference proteome</keyword>
<feature type="domain" description="Replication protein A C-terminal" evidence="8">
    <location>
        <begin position="185"/>
        <end position="265"/>
    </location>
</feature>
<comment type="caution">
    <text evidence="9">The sequence shown here is derived from an EMBL/GenBank/DDBJ whole genome shotgun (WGS) entry which is preliminary data.</text>
</comment>
<evidence type="ECO:0000259" key="8">
    <source>
        <dbReference type="Pfam" id="PF08784"/>
    </source>
</evidence>
<evidence type="ECO:0000259" key="7">
    <source>
        <dbReference type="Pfam" id="PF01336"/>
    </source>
</evidence>
<keyword evidence="4" id="KW-0238">DNA-binding</keyword>
<protein>
    <submittedName>
        <fullName evidence="9">Replication factor A protein 2</fullName>
    </submittedName>
</protein>
<name>A0A367YNN1_9ASCO</name>
<dbReference type="GO" id="GO:0000781">
    <property type="term" value="C:chromosome, telomeric region"/>
    <property type="evidence" value="ECO:0007669"/>
    <property type="project" value="TreeGrafter"/>
</dbReference>
<dbReference type="InterPro" id="IPR036390">
    <property type="entry name" value="WH_DNA-bd_sf"/>
</dbReference>
<evidence type="ECO:0000256" key="3">
    <source>
        <dbReference type="ARBA" id="ARBA00022705"/>
    </source>
</evidence>
<accession>A0A367YNN1</accession>
<dbReference type="GO" id="GO:0006289">
    <property type="term" value="P:nucleotide-excision repair"/>
    <property type="evidence" value="ECO:0007669"/>
    <property type="project" value="TreeGrafter"/>
</dbReference>
<feature type="domain" description="OB" evidence="7">
    <location>
        <begin position="74"/>
        <end position="150"/>
    </location>
</feature>
<dbReference type="Gene3D" id="2.40.50.140">
    <property type="entry name" value="Nucleic acid-binding proteins"/>
    <property type="match status" value="1"/>
</dbReference>
<dbReference type="Pfam" id="PF08784">
    <property type="entry name" value="RPA_C"/>
    <property type="match status" value="1"/>
</dbReference>
<dbReference type="PANTHER" id="PTHR13989">
    <property type="entry name" value="REPLICATION PROTEIN A-RELATED"/>
    <property type="match status" value="1"/>
</dbReference>
<dbReference type="PANTHER" id="PTHR13989:SF16">
    <property type="entry name" value="REPLICATION PROTEIN A2"/>
    <property type="match status" value="1"/>
</dbReference>
<dbReference type="PIRSF" id="PIRSF036949">
    <property type="entry name" value="RPA32"/>
    <property type="match status" value="1"/>
</dbReference>
<dbReference type="InterPro" id="IPR040260">
    <property type="entry name" value="RFA2-like"/>
</dbReference>
<organism evidence="9 10">
    <name type="scientific">Candida viswanathii</name>
    <dbReference type="NCBI Taxonomy" id="5486"/>
    <lineage>
        <taxon>Eukaryota</taxon>
        <taxon>Fungi</taxon>
        <taxon>Dikarya</taxon>
        <taxon>Ascomycota</taxon>
        <taxon>Saccharomycotina</taxon>
        <taxon>Pichiomycetes</taxon>
        <taxon>Debaryomycetaceae</taxon>
        <taxon>Candida/Lodderomyces clade</taxon>
        <taxon>Candida</taxon>
    </lineage>
</organism>
<dbReference type="GO" id="GO:0005662">
    <property type="term" value="C:DNA replication factor A complex"/>
    <property type="evidence" value="ECO:0007669"/>
    <property type="project" value="TreeGrafter"/>
</dbReference>
<comment type="similarity">
    <text evidence="2">Belongs to the replication factor A protein 2 family.</text>
</comment>
<dbReference type="GO" id="GO:0006260">
    <property type="term" value="P:DNA replication"/>
    <property type="evidence" value="ECO:0007669"/>
    <property type="project" value="UniProtKB-KW"/>
</dbReference>
<dbReference type="GO" id="GO:0000724">
    <property type="term" value="P:double-strand break repair via homologous recombination"/>
    <property type="evidence" value="ECO:0007669"/>
    <property type="project" value="TreeGrafter"/>
</dbReference>
<keyword evidence="3" id="KW-0235">DNA replication</keyword>
<dbReference type="CDD" id="cd04478">
    <property type="entry name" value="RPA2_DBD_D"/>
    <property type="match status" value="1"/>
</dbReference>
<dbReference type="STRING" id="5486.A0A367YNN1"/>
<dbReference type="Pfam" id="PF01336">
    <property type="entry name" value="tRNA_anti-codon"/>
    <property type="match status" value="1"/>
</dbReference>
<reference evidence="9 10" key="1">
    <citation type="submission" date="2018-06" db="EMBL/GenBank/DDBJ databases">
        <title>Whole genome sequencing of Candida tropicalis (genome annotated by CSBL at Korea University).</title>
        <authorList>
            <person name="Ahn J."/>
        </authorList>
    </citation>
    <scope>NUCLEOTIDE SEQUENCE [LARGE SCALE GENOMIC DNA]</scope>
    <source>
        <strain evidence="9 10">ATCC 20962</strain>
    </source>
</reference>
<dbReference type="Proteomes" id="UP000253472">
    <property type="component" value="Unassembled WGS sequence"/>
</dbReference>
<dbReference type="OrthoDB" id="25571at2759"/>
<dbReference type="InterPro" id="IPR014892">
    <property type="entry name" value="RPA_C"/>
</dbReference>
<feature type="region of interest" description="Disordered" evidence="6">
    <location>
        <begin position="1"/>
        <end position="43"/>
    </location>
</feature>
<dbReference type="InterPro" id="IPR012340">
    <property type="entry name" value="NA-bd_OB-fold"/>
</dbReference>
<dbReference type="InterPro" id="IPR036388">
    <property type="entry name" value="WH-like_DNA-bd_sf"/>
</dbReference>
<evidence type="ECO:0000256" key="2">
    <source>
        <dbReference type="ARBA" id="ARBA00007815"/>
    </source>
</evidence>
<evidence type="ECO:0000313" key="9">
    <source>
        <dbReference type="EMBL" id="RCK67493.1"/>
    </source>
</evidence>
<dbReference type="GO" id="GO:0035861">
    <property type="term" value="C:site of double-strand break"/>
    <property type="evidence" value="ECO:0007669"/>
    <property type="project" value="TreeGrafter"/>
</dbReference>
<sequence length="270" mass="29316">MSDISYDQYNGGGGFSTTSQGGFSNDHQGSSQSQKPSQVRQSLTPVTIKQINDATQHVPDAEFKVNNVELNMISFVGVVRKVENTNSTVVVTIEDGTGSIEVRVWISDQVTTAEQETQKYEAMLNQYVFVGGSLKLFNNRKSVQNSSIFPITDSNQILYHHLSAIENHLKAQDGFQKRPATASGSLFIDDNAGTRTAAAAGGSKPTGGSLTDRVLTILKENSTNMQEGVPVGYIVQTLGITREEALKHVNNLIEEGKAYAGYDDESFICI</sequence>
<evidence type="ECO:0000256" key="4">
    <source>
        <dbReference type="ARBA" id="ARBA00023125"/>
    </source>
</evidence>
<dbReference type="Gene3D" id="1.10.10.10">
    <property type="entry name" value="Winged helix-like DNA-binding domain superfamily/Winged helix DNA-binding domain"/>
    <property type="match status" value="1"/>
</dbReference>
<dbReference type="GO" id="GO:0003697">
    <property type="term" value="F:single-stranded DNA binding"/>
    <property type="evidence" value="ECO:0007669"/>
    <property type="project" value="TreeGrafter"/>
</dbReference>
<dbReference type="SUPFAM" id="SSF46785">
    <property type="entry name" value="Winged helix' DNA-binding domain"/>
    <property type="match status" value="1"/>
</dbReference>
<evidence type="ECO:0000313" key="10">
    <source>
        <dbReference type="Proteomes" id="UP000253472"/>
    </source>
</evidence>
<gene>
    <name evidence="9" type="primary">RFA2_0</name>
    <name evidence="9" type="ORF">Cantr_02843</name>
</gene>